<evidence type="ECO:0000256" key="3">
    <source>
        <dbReference type="ARBA" id="ARBA00023315"/>
    </source>
</evidence>
<dbReference type="RefSeq" id="XP_016210596.1">
    <property type="nucleotide sequence ID" value="XM_016361517.1"/>
</dbReference>
<dbReference type="Pfam" id="PF16076">
    <property type="entry name" value="Acyltransf_C"/>
    <property type="match status" value="1"/>
</dbReference>
<keyword evidence="5" id="KW-0472">Membrane</keyword>
<accession>A0A0D1YIN0</accession>
<evidence type="ECO:0000313" key="8">
    <source>
        <dbReference type="Proteomes" id="UP000053259"/>
    </source>
</evidence>
<dbReference type="AlphaFoldDB" id="A0A0D1YIN0"/>
<dbReference type="PANTHER" id="PTHR10983">
    <property type="entry name" value="1-ACYLGLYCEROL-3-PHOSPHATE ACYLTRANSFERASE-RELATED"/>
    <property type="match status" value="1"/>
</dbReference>
<dbReference type="SUPFAM" id="SSF69593">
    <property type="entry name" value="Glycerol-3-phosphate (1)-acyltransferase"/>
    <property type="match status" value="1"/>
</dbReference>
<evidence type="ECO:0000256" key="5">
    <source>
        <dbReference type="SAM" id="Phobius"/>
    </source>
</evidence>
<reference evidence="7 8" key="1">
    <citation type="submission" date="2015-01" db="EMBL/GenBank/DDBJ databases">
        <title>The Genome Sequence of Ochroconis gallopava CBS43764.</title>
        <authorList>
            <consortium name="The Broad Institute Genomics Platform"/>
            <person name="Cuomo C."/>
            <person name="de Hoog S."/>
            <person name="Gorbushina A."/>
            <person name="Stielow B."/>
            <person name="Teixiera M."/>
            <person name="Abouelleil A."/>
            <person name="Chapman S.B."/>
            <person name="Priest M."/>
            <person name="Young S.K."/>
            <person name="Wortman J."/>
            <person name="Nusbaum C."/>
            <person name="Birren B."/>
        </authorList>
    </citation>
    <scope>NUCLEOTIDE SEQUENCE [LARGE SCALE GENOMIC DNA]</scope>
    <source>
        <strain evidence="7 8">CBS 43764</strain>
    </source>
</reference>
<dbReference type="Proteomes" id="UP000053259">
    <property type="component" value="Unassembled WGS sequence"/>
</dbReference>
<feature type="domain" description="Phospholipid/glycerol acyltransferase" evidence="6">
    <location>
        <begin position="142"/>
        <end position="270"/>
    </location>
</feature>
<evidence type="ECO:0000256" key="4">
    <source>
        <dbReference type="SAM" id="MobiDB-lite"/>
    </source>
</evidence>
<proteinExistence type="inferred from homology"/>
<sequence length="433" mass="50102">MASIDAEGIRQRPQVLDEKSPVTSTTVKVQSEKEEVLAKHPGGSAHGPLLQAARIVALVVYFMGSCACMNATQLIFSPLYFYDKDLYYAWMAVTKQHFGLLAVTMQQWWSPTTVRVSGDKSVQRQLTQVSDGRLECDFPERMVLIANHELYTDWLYLWWIAYTADMHGHIYIILKESLKYVPILGWGMQFFSFIFLSRNWTKDRQRFAHRLGKLKLKHGPSQSYKPMWMLIFPEGTNLSRNSRAKSKAWAEKQGIPDMQHALLPRSTGLHFCLQELDDTVEWVYDCTLAYEGIPRGQYGQDIFTLRSIYLRGLAPKSVNMYWRRYAVASIPKDQAAFDAWLLARWREKDALLEYYMQHGRFPALEDDDEEKTVPNGAGMAKEGSKGGWIETELKPRSRFEFLQIFIPSMTIVLVLNLIRKFWLWLNVALSLRS</sequence>
<feature type="transmembrane region" description="Helical" evidence="5">
    <location>
        <begin position="55"/>
        <end position="81"/>
    </location>
</feature>
<dbReference type="CDD" id="cd07990">
    <property type="entry name" value="LPLAT_LCLAT1-like"/>
    <property type="match status" value="1"/>
</dbReference>
<dbReference type="HOGENOM" id="CLU_041844_3_2_1"/>
<organism evidence="7 8">
    <name type="scientific">Verruconis gallopava</name>
    <dbReference type="NCBI Taxonomy" id="253628"/>
    <lineage>
        <taxon>Eukaryota</taxon>
        <taxon>Fungi</taxon>
        <taxon>Dikarya</taxon>
        <taxon>Ascomycota</taxon>
        <taxon>Pezizomycotina</taxon>
        <taxon>Dothideomycetes</taxon>
        <taxon>Pleosporomycetidae</taxon>
        <taxon>Venturiales</taxon>
        <taxon>Sympoventuriaceae</taxon>
        <taxon>Verruconis</taxon>
    </lineage>
</organism>
<keyword evidence="5" id="KW-0812">Transmembrane</keyword>
<dbReference type="GeneID" id="27315685"/>
<dbReference type="PANTHER" id="PTHR10983:SF16">
    <property type="entry name" value="LYSOCARDIOLIPIN ACYLTRANSFERASE 1"/>
    <property type="match status" value="1"/>
</dbReference>
<keyword evidence="2" id="KW-0808">Transferase</keyword>
<dbReference type="GO" id="GO:0005783">
    <property type="term" value="C:endoplasmic reticulum"/>
    <property type="evidence" value="ECO:0007669"/>
    <property type="project" value="TreeGrafter"/>
</dbReference>
<dbReference type="EMBL" id="KN847560">
    <property type="protein sequence ID" value="KIW00727.1"/>
    <property type="molecule type" value="Genomic_DNA"/>
</dbReference>
<evidence type="ECO:0000313" key="7">
    <source>
        <dbReference type="EMBL" id="KIW00727.1"/>
    </source>
</evidence>
<evidence type="ECO:0000259" key="6">
    <source>
        <dbReference type="SMART" id="SM00563"/>
    </source>
</evidence>
<dbReference type="GO" id="GO:0036149">
    <property type="term" value="P:phosphatidylinositol acyl-chain remodeling"/>
    <property type="evidence" value="ECO:0007669"/>
    <property type="project" value="TreeGrafter"/>
</dbReference>
<gene>
    <name evidence="7" type="ORF">PV09_07712</name>
</gene>
<dbReference type="InParanoid" id="A0A0D1YIN0"/>
<dbReference type="FunCoup" id="A0A0D1YIN0">
    <property type="interactions" value="338"/>
</dbReference>
<dbReference type="SMART" id="SM00563">
    <property type="entry name" value="PlsC"/>
    <property type="match status" value="1"/>
</dbReference>
<dbReference type="InterPro" id="IPR032098">
    <property type="entry name" value="Acyltransf_C"/>
</dbReference>
<keyword evidence="3" id="KW-0012">Acyltransferase</keyword>
<dbReference type="OrthoDB" id="189226at2759"/>
<comment type="similarity">
    <text evidence="1">Belongs to the 1-acyl-sn-glycerol-3-phosphate acyltransferase family.</text>
</comment>
<evidence type="ECO:0000256" key="1">
    <source>
        <dbReference type="ARBA" id="ARBA00008655"/>
    </source>
</evidence>
<dbReference type="VEuPathDB" id="FungiDB:PV09_07712"/>
<feature type="transmembrane region" description="Helical" evidence="5">
    <location>
        <begin position="404"/>
        <end position="425"/>
    </location>
</feature>
<dbReference type="Pfam" id="PF01553">
    <property type="entry name" value="Acyltransferase"/>
    <property type="match status" value="1"/>
</dbReference>
<dbReference type="STRING" id="253628.A0A0D1YIN0"/>
<dbReference type="GO" id="GO:0016746">
    <property type="term" value="F:acyltransferase activity"/>
    <property type="evidence" value="ECO:0007669"/>
    <property type="project" value="UniProtKB-KW"/>
</dbReference>
<keyword evidence="5" id="KW-1133">Transmembrane helix</keyword>
<feature type="transmembrane region" description="Helical" evidence="5">
    <location>
        <begin position="180"/>
        <end position="197"/>
    </location>
</feature>
<feature type="compositionally biased region" description="Basic and acidic residues" evidence="4">
    <location>
        <begin position="7"/>
        <end position="20"/>
    </location>
</feature>
<protein>
    <recommendedName>
        <fullName evidence="6">Phospholipid/glycerol acyltransferase domain-containing protein</fullName>
    </recommendedName>
</protein>
<feature type="region of interest" description="Disordered" evidence="4">
    <location>
        <begin position="1"/>
        <end position="24"/>
    </location>
</feature>
<evidence type="ECO:0000256" key="2">
    <source>
        <dbReference type="ARBA" id="ARBA00022679"/>
    </source>
</evidence>
<keyword evidence="8" id="KW-1185">Reference proteome</keyword>
<dbReference type="InterPro" id="IPR002123">
    <property type="entry name" value="Plipid/glycerol_acylTrfase"/>
</dbReference>
<name>A0A0D1YIN0_9PEZI</name>